<gene>
    <name evidence="6" type="ORF">B0J12DRAFT_769480</name>
</gene>
<keyword evidence="1 2" id="KW-0344">Guanine-nucleotide releasing factor</keyword>
<feature type="region of interest" description="Disordered" evidence="3">
    <location>
        <begin position="540"/>
        <end position="605"/>
    </location>
</feature>
<feature type="region of interest" description="Disordered" evidence="3">
    <location>
        <begin position="846"/>
        <end position="943"/>
    </location>
</feature>
<evidence type="ECO:0000256" key="1">
    <source>
        <dbReference type="ARBA" id="ARBA00022658"/>
    </source>
</evidence>
<dbReference type="Gene3D" id="1.10.840.10">
    <property type="entry name" value="Ras guanine-nucleotide exchange factors catalytic domain"/>
    <property type="match status" value="1"/>
</dbReference>
<feature type="compositionally biased region" description="Basic and acidic residues" evidence="3">
    <location>
        <begin position="1234"/>
        <end position="1243"/>
    </location>
</feature>
<dbReference type="Pfam" id="PF00617">
    <property type="entry name" value="RasGEF"/>
    <property type="match status" value="1"/>
</dbReference>
<evidence type="ECO:0000313" key="7">
    <source>
        <dbReference type="Proteomes" id="UP000774617"/>
    </source>
</evidence>
<dbReference type="Gene3D" id="1.20.870.10">
    <property type="entry name" value="Son of sevenless (SoS) protein Chain: S domain 1"/>
    <property type="match status" value="1"/>
</dbReference>
<feature type="compositionally biased region" description="Basic residues" evidence="3">
    <location>
        <begin position="661"/>
        <end position="673"/>
    </location>
</feature>
<feature type="compositionally biased region" description="Polar residues" evidence="3">
    <location>
        <begin position="1339"/>
        <end position="1349"/>
    </location>
</feature>
<dbReference type="InterPro" id="IPR023578">
    <property type="entry name" value="Ras_GEF_dom_sf"/>
</dbReference>
<feature type="compositionally biased region" description="Polar residues" evidence="3">
    <location>
        <begin position="854"/>
        <end position="863"/>
    </location>
</feature>
<feature type="region of interest" description="Disordered" evidence="3">
    <location>
        <begin position="772"/>
        <end position="801"/>
    </location>
</feature>
<dbReference type="CDD" id="cd06224">
    <property type="entry name" value="REM"/>
    <property type="match status" value="1"/>
</dbReference>
<comment type="caution">
    <text evidence="6">The sequence shown here is derived from an EMBL/GenBank/DDBJ whole genome shotgun (WGS) entry which is preliminary data.</text>
</comment>
<feature type="compositionally biased region" description="Low complexity" evidence="3">
    <location>
        <begin position="1287"/>
        <end position="1299"/>
    </location>
</feature>
<dbReference type="InterPro" id="IPR008937">
    <property type="entry name" value="Ras-like_GEF"/>
</dbReference>
<evidence type="ECO:0000256" key="2">
    <source>
        <dbReference type="PROSITE-ProRule" id="PRU00168"/>
    </source>
</evidence>
<evidence type="ECO:0000256" key="3">
    <source>
        <dbReference type="SAM" id="MobiDB-lite"/>
    </source>
</evidence>
<accession>A0ABQ8GLA1</accession>
<dbReference type="SMART" id="SM00147">
    <property type="entry name" value="RasGEF"/>
    <property type="match status" value="1"/>
</dbReference>
<organism evidence="6 7">
    <name type="scientific">Macrophomina phaseolina</name>
    <dbReference type="NCBI Taxonomy" id="35725"/>
    <lineage>
        <taxon>Eukaryota</taxon>
        <taxon>Fungi</taxon>
        <taxon>Dikarya</taxon>
        <taxon>Ascomycota</taxon>
        <taxon>Pezizomycotina</taxon>
        <taxon>Dothideomycetes</taxon>
        <taxon>Dothideomycetes incertae sedis</taxon>
        <taxon>Botryosphaeriales</taxon>
        <taxon>Botryosphaeriaceae</taxon>
        <taxon>Macrophomina</taxon>
    </lineage>
</organism>
<dbReference type="Proteomes" id="UP000774617">
    <property type="component" value="Unassembled WGS sequence"/>
</dbReference>
<dbReference type="SUPFAM" id="SSF48366">
    <property type="entry name" value="Ras GEF"/>
    <property type="match status" value="1"/>
</dbReference>
<sequence>MAMSAQAQDRGPRWPGQPAAPHIPAAQRPHSAKQKAADLRRNRQPSKTSTEQLRARTRGGSSSSSTVRTDDGAQSRGAGGGRFAVGNVGSNGIIYLSCNEPVQLTNAAAPRPVARSSTPRTRPPPAPFVFPPITPPDSLAPDGRIPRRPSNGWPGSAPSGSHTPTPARTPARSPAPAVKAAGVTKPTSRARRPSHHARSHSFSTINDHARSQSIDSNTFKVVIDRPKPSRPRTADTSSYPVLDVPIPHYRLGNPRFSTHGTAILRSSVYTRTSATDDFRSSLFSNKLTPTFGTLFPAPGPMLNRNSQRYSDVSSRTRFHDRPITYIEPSTQGSSTPLTPIIPTVPISPRIYDSFTTNPDDPAVVRYASTGEIVAATPARLIAHITSPSFLDYELLSDFFLTFRSYLTIGDLIAYLIARLRWAVERSDDFGRIVRVRTFVALRHWILNYFTEDFLPFLQLREHFCKLVNALYQDLQNRTDGGGGDLKIIGELKKCWRRTCALFWDDEEAIGRDLPDEDILPGGQPESEPRSQLFAQAEITQAEAAAPAEPDSSGPPRTPPRRIKHTVQPLNMHPVSPVDRSPDWAKSSRHIPQNSITASPGEIQDNSTIPLSPASELSMHVMSCSIPLKALYRNEHGTEMPLYPHPVPAGSATVASLPTSSQHRRPAMHRHKRSGSFSDALRDHRAHSSMSRERSQSQDLDRRLTLQQFPGSIVRGALFQPDSPYINLRPTGELRPMRSNFDLVVNVSGSSPATSKSNAANPGMKKILGSVRRALSSRQGGPMAAHAQQPSDTSNQTTTRDSLSTAVFTHSSQAGVQKRRQTRARQQARVDVLAQRVAESFRRALEEELEKERQTQGSGVSPLNHSPERPASEPTKADTHPVSDGSREARPGMERGLSKVTMGSGSILIFDDTGAPPVPPVMSGAIPADESTASQPSASVAPDTSRFDNALRQSDHEFGKAASETRSRADEPVSLPPVTMHPDVILQPTAANSEAVSFPHDDADASEAEAVPGLPSSRPSLLRHSKSMHPSRVASSSYSLRRFASFHSGMTWHRPGYSIDSDAMTRSSDNDPFHLDHTPAPPPGRMLRRRPGGDLRGAANVHDLGPIDRPRSTGSVSNFTHSVTNSMAFPPLTAAWNDMWNTAPDTTDGAEQLEHLPASRKSLSLVATHSSQPVLRPSFEMEVARLAALPDDEDDDGGIESALLKLEGRYEKKSPDPSPKAAEFYVPKGAPPQSMKREDSHGGDEETPEEEGQTHTSSATPREQAVSGAYVTSPSSDQHTSPTYVPDSSVAQSEYSYSSVPLLDRANSDIAAMTRRRINEQSMDSARPAPLSPQTWRATQLDQHNSSAGSSMEHVEETDSMRRIPRGSTFPKSPQSPNSIKTHQSFLLDPEEEFDDISSDLSTSVPNDSRRESHGVRSFFDDQPADLEFGDELLPQPLRHPPTPPTGDNVLDKTVPNNMDSTIFNRGLPTPGLTPPLNGLPTGPQPGFQKIQDFQANHSLNKLNPQVEGSTIELNDMSTVQKSRNGSSVERERHIPFILAFDSETLAEQFTIVEKDALEEIDWKELIELRWKQSSPQIRDWVEYLRTQEPRGVDVVIARFNIMVKWAVSECVLTEDLGERVRCIVKYIHIADHARRLRNYATMYQITVGLLSADCARLTKTWELVPAADRRTLRELENLVQPVKNFHNLRLEMETVNLDDGCIPFIGIYTRDLIYNAQKPATVSNGDSDDGEPLINFERHQTAATIVKNLLRLLEASTHYDLKPNPDIIAKCVWMAALSDDEISARSRMLE</sequence>
<protein>
    <recommendedName>
        <fullName evidence="8">Ras-like guanine nucleotide exchange factor</fullName>
    </recommendedName>
</protein>
<feature type="region of interest" description="Disordered" evidence="3">
    <location>
        <begin position="1466"/>
        <end position="1485"/>
    </location>
</feature>
<feature type="region of interest" description="Disordered" evidence="3">
    <location>
        <begin position="108"/>
        <end position="239"/>
    </location>
</feature>
<feature type="compositionally biased region" description="Low complexity" evidence="3">
    <location>
        <begin position="163"/>
        <end position="177"/>
    </location>
</feature>
<dbReference type="EMBL" id="JAGTJR010000005">
    <property type="protein sequence ID" value="KAH7060448.1"/>
    <property type="molecule type" value="Genomic_DNA"/>
</dbReference>
<feature type="compositionally biased region" description="Polar residues" evidence="3">
    <location>
        <begin position="202"/>
        <end position="219"/>
    </location>
</feature>
<evidence type="ECO:0000313" key="6">
    <source>
        <dbReference type="EMBL" id="KAH7060448.1"/>
    </source>
</evidence>
<feature type="domain" description="Ras-GEF" evidence="4">
    <location>
        <begin position="1541"/>
        <end position="1787"/>
    </location>
</feature>
<feature type="region of interest" description="Disordered" evidence="3">
    <location>
        <begin position="1394"/>
        <end position="1451"/>
    </location>
</feature>
<feature type="region of interest" description="Disordered" evidence="3">
    <location>
        <begin position="1339"/>
        <end position="1380"/>
    </location>
</feature>
<dbReference type="InterPro" id="IPR001895">
    <property type="entry name" value="RASGEF_cat_dom"/>
</dbReference>
<feature type="region of interest" description="Disordered" evidence="3">
    <location>
        <begin position="1207"/>
        <end position="1305"/>
    </location>
</feature>
<reference evidence="6 7" key="1">
    <citation type="journal article" date="2021" name="Nat. Commun.">
        <title>Genetic determinants of endophytism in the Arabidopsis root mycobiome.</title>
        <authorList>
            <person name="Mesny F."/>
            <person name="Miyauchi S."/>
            <person name="Thiergart T."/>
            <person name="Pickel B."/>
            <person name="Atanasova L."/>
            <person name="Karlsson M."/>
            <person name="Huettel B."/>
            <person name="Barry K.W."/>
            <person name="Haridas S."/>
            <person name="Chen C."/>
            <person name="Bauer D."/>
            <person name="Andreopoulos W."/>
            <person name="Pangilinan J."/>
            <person name="LaButti K."/>
            <person name="Riley R."/>
            <person name="Lipzen A."/>
            <person name="Clum A."/>
            <person name="Drula E."/>
            <person name="Henrissat B."/>
            <person name="Kohler A."/>
            <person name="Grigoriev I.V."/>
            <person name="Martin F.M."/>
            <person name="Hacquard S."/>
        </authorList>
    </citation>
    <scope>NUCLEOTIDE SEQUENCE [LARGE SCALE GENOMIC DNA]</scope>
    <source>
        <strain evidence="6 7">MPI-SDFR-AT-0080</strain>
    </source>
</reference>
<feature type="domain" description="N-terminal Ras-GEF" evidence="5">
    <location>
        <begin position="368"/>
        <end position="492"/>
    </location>
</feature>
<dbReference type="Pfam" id="PF00618">
    <property type="entry name" value="RasGEF_N"/>
    <property type="match status" value="1"/>
</dbReference>
<feature type="region of interest" description="Disordered" evidence="3">
    <location>
        <begin position="993"/>
        <end position="1032"/>
    </location>
</feature>
<dbReference type="SMART" id="SM00229">
    <property type="entry name" value="RasGEFN"/>
    <property type="match status" value="1"/>
</dbReference>
<feature type="compositionally biased region" description="Low complexity" evidence="3">
    <location>
        <begin position="58"/>
        <end position="67"/>
    </location>
</feature>
<dbReference type="InterPro" id="IPR036964">
    <property type="entry name" value="RASGEF_cat_dom_sf"/>
</dbReference>
<feature type="compositionally biased region" description="Polar residues" evidence="3">
    <location>
        <begin position="787"/>
        <end position="801"/>
    </location>
</feature>
<feature type="region of interest" description="Disordered" evidence="3">
    <location>
        <begin position="957"/>
        <end position="979"/>
    </location>
</feature>
<feature type="compositionally biased region" description="Basic and acidic residues" evidence="3">
    <location>
        <begin position="1352"/>
        <end position="1361"/>
    </location>
</feature>
<feature type="compositionally biased region" description="Polar residues" evidence="3">
    <location>
        <begin position="1269"/>
        <end position="1282"/>
    </location>
</feature>
<dbReference type="InterPro" id="IPR000651">
    <property type="entry name" value="Ras-like_Gua-exchang_fac_N"/>
</dbReference>
<evidence type="ECO:0000259" key="4">
    <source>
        <dbReference type="PROSITE" id="PS50009"/>
    </source>
</evidence>
<feature type="compositionally biased region" description="Polar residues" evidence="3">
    <location>
        <begin position="1369"/>
        <end position="1380"/>
    </location>
</feature>
<feature type="compositionally biased region" description="Pro residues" evidence="3">
    <location>
        <begin position="121"/>
        <end position="135"/>
    </location>
</feature>
<feature type="compositionally biased region" description="Basic and acidic residues" evidence="3">
    <location>
        <begin position="865"/>
        <end position="896"/>
    </location>
</feature>
<feature type="compositionally biased region" description="Low complexity" evidence="3">
    <location>
        <begin position="540"/>
        <end position="549"/>
    </location>
</feature>
<dbReference type="PANTHER" id="PTHR23113">
    <property type="entry name" value="GUANINE NUCLEOTIDE EXCHANGE FACTOR"/>
    <property type="match status" value="1"/>
</dbReference>
<feature type="compositionally biased region" description="Polar residues" evidence="3">
    <location>
        <begin position="589"/>
        <end position="605"/>
    </location>
</feature>
<dbReference type="PROSITE" id="PS50009">
    <property type="entry name" value="RASGEF_CAT"/>
    <property type="match status" value="1"/>
</dbReference>
<feature type="region of interest" description="Disordered" evidence="3">
    <location>
        <begin position="650"/>
        <end position="699"/>
    </location>
</feature>
<feature type="compositionally biased region" description="Low complexity" evidence="3">
    <location>
        <begin position="108"/>
        <end position="120"/>
    </location>
</feature>
<feature type="region of interest" description="Disordered" evidence="3">
    <location>
        <begin position="1"/>
        <end position="82"/>
    </location>
</feature>
<name>A0ABQ8GLA1_9PEZI</name>
<dbReference type="PANTHER" id="PTHR23113:SF363">
    <property type="entry name" value="PROTEIN SON OF SEVENLESS"/>
    <property type="match status" value="1"/>
</dbReference>
<dbReference type="PROSITE" id="PS50212">
    <property type="entry name" value="RASGEF_NTER"/>
    <property type="match status" value="1"/>
</dbReference>
<feature type="compositionally biased region" description="Basic and acidic residues" evidence="3">
    <location>
        <begin position="689"/>
        <end position="699"/>
    </location>
</feature>
<keyword evidence="7" id="KW-1185">Reference proteome</keyword>
<evidence type="ECO:0008006" key="8">
    <source>
        <dbReference type="Google" id="ProtNLM"/>
    </source>
</evidence>
<feature type="compositionally biased region" description="Basic residues" evidence="3">
    <location>
        <begin position="188"/>
        <end position="199"/>
    </location>
</feature>
<proteinExistence type="predicted"/>
<evidence type="ECO:0000259" key="5">
    <source>
        <dbReference type="PROSITE" id="PS50212"/>
    </source>
</evidence>
<feature type="compositionally biased region" description="Basic and acidic residues" evidence="3">
    <location>
        <begin position="957"/>
        <end position="970"/>
    </location>
</feature>